<dbReference type="PANTHER" id="PTHR43513:SF3">
    <property type="entry name" value="DIHYDROOROTATE DEHYDROGENASE B (NAD(+)), ELECTRON TRANSFER SUBUNIT-RELATED"/>
    <property type="match status" value="1"/>
</dbReference>
<evidence type="ECO:0000256" key="6">
    <source>
        <dbReference type="ARBA" id="ARBA00022827"/>
    </source>
</evidence>
<keyword evidence="6" id="KW-0274">FAD</keyword>
<comment type="cofactor">
    <cofactor evidence="11">
        <name>[2Fe-2S] cluster</name>
        <dbReference type="ChEBI" id="CHEBI:190135"/>
    </cofactor>
    <text evidence="11">Binds 1 [2Fe-2S] cluster per subunit.</text>
</comment>
<evidence type="ECO:0000256" key="11">
    <source>
        <dbReference type="PIRSR" id="PIRSR006816-2"/>
    </source>
</evidence>
<keyword evidence="4 11" id="KW-0001">2Fe-2S</keyword>
<keyword evidence="7" id="KW-0249">Electron transport</keyword>
<evidence type="ECO:0000256" key="10">
    <source>
        <dbReference type="ARBA" id="ARBA00034078"/>
    </source>
</evidence>
<evidence type="ECO:0000313" key="13">
    <source>
        <dbReference type="EMBL" id="TWT32030.1"/>
    </source>
</evidence>
<dbReference type="Pfam" id="PF10418">
    <property type="entry name" value="DHODB_Fe-S_bind"/>
    <property type="match status" value="1"/>
</dbReference>
<dbReference type="InterPro" id="IPR001433">
    <property type="entry name" value="OxRdtase_FAD/NAD-bd"/>
</dbReference>
<dbReference type="SUPFAM" id="SSF52343">
    <property type="entry name" value="Ferredoxin reductase-like, C-terminal NADP-linked domain"/>
    <property type="match status" value="1"/>
</dbReference>
<gene>
    <name evidence="13" type="primary">pyrK</name>
    <name evidence="13" type="ORF">Enr8_39560</name>
</gene>
<dbReference type="InterPro" id="IPR017927">
    <property type="entry name" value="FAD-bd_FR_type"/>
</dbReference>
<dbReference type="CDD" id="cd06218">
    <property type="entry name" value="DHOD_e_trans"/>
    <property type="match status" value="1"/>
</dbReference>
<feature type="binding site" evidence="11">
    <location>
        <position position="280"/>
    </location>
    <ligand>
        <name>[2Fe-2S] cluster</name>
        <dbReference type="ChEBI" id="CHEBI:190135"/>
    </ligand>
</feature>
<dbReference type="Proteomes" id="UP000318878">
    <property type="component" value="Unassembled WGS sequence"/>
</dbReference>
<feature type="binding site" evidence="11">
    <location>
        <position position="263"/>
    </location>
    <ligand>
        <name>[2Fe-2S] cluster</name>
        <dbReference type="ChEBI" id="CHEBI:190135"/>
    </ligand>
</feature>
<dbReference type="Pfam" id="PF00175">
    <property type="entry name" value="NAD_binding_1"/>
    <property type="match status" value="1"/>
</dbReference>
<evidence type="ECO:0000256" key="4">
    <source>
        <dbReference type="ARBA" id="ARBA00022714"/>
    </source>
</evidence>
<dbReference type="Gene3D" id="2.40.30.10">
    <property type="entry name" value="Translation factors"/>
    <property type="match status" value="1"/>
</dbReference>
<dbReference type="GO" id="GO:0050660">
    <property type="term" value="F:flavin adenine dinucleotide binding"/>
    <property type="evidence" value="ECO:0007669"/>
    <property type="project" value="InterPro"/>
</dbReference>
<feature type="binding site" evidence="11">
    <location>
        <position position="260"/>
    </location>
    <ligand>
        <name>[2Fe-2S] cluster</name>
        <dbReference type="ChEBI" id="CHEBI:190135"/>
    </ligand>
</feature>
<dbReference type="PROSITE" id="PS51384">
    <property type="entry name" value="FAD_FR"/>
    <property type="match status" value="1"/>
</dbReference>
<organism evidence="13 14">
    <name type="scientific">Blastopirellula retiformator</name>
    <dbReference type="NCBI Taxonomy" id="2527970"/>
    <lineage>
        <taxon>Bacteria</taxon>
        <taxon>Pseudomonadati</taxon>
        <taxon>Planctomycetota</taxon>
        <taxon>Planctomycetia</taxon>
        <taxon>Pirellulales</taxon>
        <taxon>Pirellulaceae</taxon>
        <taxon>Blastopirellula</taxon>
    </lineage>
</organism>
<evidence type="ECO:0000256" key="7">
    <source>
        <dbReference type="ARBA" id="ARBA00022982"/>
    </source>
</evidence>
<name>A0A5C5V234_9BACT</name>
<comment type="caution">
    <text evidence="13">The sequence shown here is derived from an EMBL/GenBank/DDBJ whole genome shotgun (WGS) entry which is preliminary data.</text>
</comment>
<keyword evidence="8 11" id="KW-0408">Iron</keyword>
<keyword evidence="9 11" id="KW-0411">Iron-sulfur</keyword>
<evidence type="ECO:0000256" key="3">
    <source>
        <dbReference type="ARBA" id="ARBA00022630"/>
    </source>
</evidence>
<comment type="similarity">
    <text evidence="1">Belongs to the PyrK family.</text>
</comment>
<evidence type="ECO:0000259" key="12">
    <source>
        <dbReference type="PROSITE" id="PS51384"/>
    </source>
</evidence>
<dbReference type="Gene3D" id="3.40.50.80">
    <property type="entry name" value="Nucleotide-binding domain of ferredoxin-NADP reductase (FNR) module"/>
    <property type="match status" value="1"/>
</dbReference>
<feature type="domain" description="FAD-binding FR-type" evidence="12">
    <location>
        <begin position="17"/>
        <end position="121"/>
    </location>
</feature>
<evidence type="ECO:0000256" key="1">
    <source>
        <dbReference type="ARBA" id="ARBA00006422"/>
    </source>
</evidence>
<dbReference type="AlphaFoldDB" id="A0A5C5V234"/>
<dbReference type="Gene3D" id="2.10.240.10">
    <property type="entry name" value="Dihydroorotate dehydrogenase, electron transfer subunit"/>
    <property type="match status" value="1"/>
</dbReference>
<evidence type="ECO:0000256" key="8">
    <source>
        <dbReference type="ARBA" id="ARBA00023004"/>
    </source>
</evidence>
<dbReference type="InterPro" id="IPR037117">
    <property type="entry name" value="Dihydroorotate_DH_ele_sf"/>
</dbReference>
<evidence type="ECO:0000313" key="14">
    <source>
        <dbReference type="Proteomes" id="UP000318878"/>
    </source>
</evidence>
<dbReference type="GO" id="GO:0016491">
    <property type="term" value="F:oxidoreductase activity"/>
    <property type="evidence" value="ECO:0007669"/>
    <property type="project" value="InterPro"/>
</dbReference>
<evidence type="ECO:0000256" key="5">
    <source>
        <dbReference type="ARBA" id="ARBA00022723"/>
    </source>
</evidence>
<dbReference type="PIRSF" id="PIRSF006816">
    <property type="entry name" value="Cyc3_hyd_g"/>
    <property type="match status" value="1"/>
</dbReference>
<proteinExistence type="inferred from homology"/>
<dbReference type="GO" id="GO:0046872">
    <property type="term" value="F:metal ion binding"/>
    <property type="evidence" value="ECO:0007669"/>
    <property type="project" value="UniProtKB-KW"/>
</dbReference>
<dbReference type="InterPro" id="IPR008333">
    <property type="entry name" value="Cbr1-like_FAD-bd_dom"/>
</dbReference>
<dbReference type="InterPro" id="IPR019480">
    <property type="entry name" value="Dihydroorotate_DH_Fe-S-bd"/>
</dbReference>
<evidence type="ECO:0000256" key="2">
    <source>
        <dbReference type="ARBA" id="ARBA00022448"/>
    </source>
</evidence>
<dbReference type="EMBL" id="SJPF01000004">
    <property type="protein sequence ID" value="TWT32030.1"/>
    <property type="molecule type" value="Genomic_DNA"/>
</dbReference>
<dbReference type="InterPro" id="IPR017938">
    <property type="entry name" value="Riboflavin_synthase-like_b-brl"/>
</dbReference>
<keyword evidence="5 11" id="KW-0479">Metal-binding</keyword>
<dbReference type="GO" id="GO:0051537">
    <property type="term" value="F:2 iron, 2 sulfur cluster binding"/>
    <property type="evidence" value="ECO:0007669"/>
    <property type="project" value="UniProtKB-KW"/>
</dbReference>
<dbReference type="InterPro" id="IPR050353">
    <property type="entry name" value="PyrK_electron_transfer"/>
</dbReference>
<dbReference type="Pfam" id="PF00970">
    <property type="entry name" value="FAD_binding_6"/>
    <property type="match status" value="1"/>
</dbReference>
<dbReference type="SUPFAM" id="SSF63380">
    <property type="entry name" value="Riboflavin synthase domain-like"/>
    <property type="match status" value="1"/>
</dbReference>
<comment type="cofactor">
    <cofactor evidence="10">
        <name>[2Fe-2S] cluster</name>
        <dbReference type="ChEBI" id="CHEBI:190135"/>
    </cofactor>
</comment>
<dbReference type="OrthoDB" id="9789468at2"/>
<accession>A0A5C5V234</accession>
<sequence>MNDNCNPLHAPYYADQATQLTAEVVENVQLARDTFRVRFACPELAARITPGQFVMLRLADMQDPLLGRPLAMYDVYRDDSSAAVGIDVVYLVHGKMTSKLSTFKPGQRLEAWGALGNGFPAEEVEHLIMVAGGIGQTPFVALGKEYLGRQAYGDPARQGAAAGKVTMCYGARSAEYLAGVDDFRACGIDVKISTDDGSAGHHGLVTDLLSETLDQSTAGVQIACCGPERMMESVSKIAAERNVPCWVSLETPMACGIGICFTCVAKVRQDDGSWDYKRTCVEGPIFSAEKIEW</sequence>
<keyword evidence="14" id="KW-1185">Reference proteome</keyword>
<dbReference type="GO" id="GO:0006221">
    <property type="term" value="P:pyrimidine nucleotide biosynthetic process"/>
    <property type="evidence" value="ECO:0007669"/>
    <property type="project" value="InterPro"/>
</dbReference>
<reference evidence="13 14" key="1">
    <citation type="submission" date="2019-02" db="EMBL/GenBank/DDBJ databases">
        <title>Deep-cultivation of Planctomycetes and their phenomic and genomic characterization uncovers novel biology.</title>
        <authorList>
            <person name="Wiegand S."/>
            <person name="Jogler M."/>
            <person name="Boedeker C."/>
            <person name="Pinto D."/>
            <person name="Vollmers J."/>
            <person name="Rivas-Marin E."/>
            <person name="Kohn T."/>
            <person name="Peeters S.H."/>
            <person name="Heuer A."/>
            <person name="Rast P."/>
            <person name="Oberbeckmann S."/>
            <person name="Bunk B."/>
            <person name="Jeske O."/>
            <person name="Meyerdierks A."/>
            <person name="Storesund J.E."/>
            <person name="Kallscheuer N."/>
            <person name="Luecker S."/>
            <person name="Lage O.M."/>
            <person name="Pohl T."/>
            <person name="Merkel B.J."/>
            <person name="Hornburger P."/>
            <person name="Mueller R.-W."/>
            <person name="Bruemmer F."/>
            <person name="Labrenz M."/>
            <person name="Spormann A.M."/>
            <person name="Op Den Camp H."/>
            <person name="Overmann J."/>
            <person name="Amann R."/>
            <person name="Jetten M.S.M."/>
            <person name="Mascher T."/>
            <person name="Medema M.H."/>
            <person name="Devos D.P."/>
            <person name="Kaster A.-K."/>
            <person name="Ovreas L."/>
            <person name="Rohde M."/>
            <person name="Galperin M.Y."/>
            <person name="Jogler C."/>
        </authorList>
    </citation>
    <scope>NUCLEOTIDE SEQUENCE [LARGE SCALE GENOMIC DNA]</scope>
    <source>
        <strain evidence="13 14">Enr8</strain>
    </source>
</reference>
<feature type="binding site" evidence="11">
    <location>
        <position position="255"/>
    </location>
    <ligand>
        <name>[2Fe-2S] cluster</name>
        <dbReference type="ChEBI" id="CHEBI:190135"/>
    </ligand>
</feature>
<evidence type="ECO:0000256" key="9">
    <source>
        <dbReference type="ARBA" id="ARBA00023014"/>
    </source>
</evidence>
<keyword evidence="3" id="KW-0285">Flavoprotein</keyword>
<keyword evidence="2" id="KW-0813">Transport</keyword>
<protein>
    <submittedName>
        <fullName evidence="13">Dihydroorotate dehydrogenase B (NAD(+)), electron transfer subunit</fullName>
    </submittedName>
</protein>
<dbReference type="RefSeq" id="WP_146434663.1">
    <property type="nucleotide sequence ID" value="NZ_SJPF01000004.1"/>
</dbReference>
<dbReference type="InterPro" id="IPR012165">
    <property type="entry name" value="Cyt_c3_hydrogenase_gsu"/>
</dbReference>
<dbReference type="PANTHER" id="PTHR43513">
    <property type="entry name" value="DIHYDROOROTATE DEHYDROGENASE B (NAD(+)), ELECTRON TRANSFER SUBUNIT"/>
    <property type="match status" value="1"/>
</dbReference>
<dbReference type="InterPro" id="IPR039261">
    <property type="entry name" value="FNR_nucleotide-bd"/>
</dbReference>